<dbReference type="AlphaFoldDB" id="A0A3N4LGK0"/>
<evidence type="ECO:0000256" key="7">
    <source>
        <dbReference type="ARBA" id="ARBA00023054"/>
    </source>
</evidence>
<evidence type="ECO:0000256" key="11">
    <source>
        <dbReference type="RuleBase" id="RU368011"/>
    </source>
</evidence>
<reference evidence="13 14" key="1">
    <citation type="journal article" date="2018" name="Nat. Ecol. Evol.">
        <title>Pezizomycetes genomes reveal the molecular basis of ectomycorrhizal truffle lifestyle.</title>
        <authorList>
            <person name="Murat C."/>
            <person name="Payen T."/>
            <person name="Noel B."/>
            <person name="Kuo A."/>
            <person name="Morin E."/>
            <person name="Chen J."/>
            <person name="Kohler A."/>
            <person name="Krizsan K."/>
            <person name="Balestrini R."/>
            <person name="Da Silva C."/>
            <person name="Montanini B."/>
            <person name="Hainaut M."/>
            <person name="Levati E."/>
            <person name="Barry K.W."/>
            <person name="Belfiori B."/>
            <person name="Cichocki N."/>
            <person name="Clum A."/>
            <person name="Dockter R.B."/>
            <person name="Fauchery L."/>
            <person name="Guy J."/>
            <person name="Iotti M."/>
            <person name="Le Tacon F."/>
            <person name="Lindquist E.A."/>
            <person name="Lipzen A."/>
            <person name="Malagnac F."/>
            <person name="Mello A."/>
            <person name="Molinier V."/>
            <person name="Miyauchi S."/>
            <person name="Poulain J."/>
            <person name="Riccioni C."/>
            <person name="Rubini A."/>
            <person name="Sitrit Y."/>
            <person name="Splivallo R."/>
            <person name="Traeger S."/>
            <person name="Wang M."/>
            <person name="Zifcakova L."/>
            <person name="Wipf D."/>
            <person name="Zambonelli A."/>
            <person name="Paolocci F."/>
            <person name="Nowrousian M."/>
            <person name="Ottonello S."/>
            <person name="Baldrian P."/>
            <person name="Spatafora J.W."/>
            <person name="Henrissat B."/>
            <person name="Nagy L.G."/>
            <person name="Aury J.M."/>
            <person name="Wincker P."/>
            <person name="Grigoriev I.V."/>
            <person name="Bonfante P."/>
            <person name="Martin F.M."/>
        </authorList>
    </citation>
    <scope>NUCLEOTIDE SEQUENCE [LARGE SCALE GENOMIC DNA]</scope>
    <source>
        <strain evidence="13 14">ATCC MYA-4762</strain>
    </source>
</reference>
<name>A0A3N4LGK0_9PEZI</name>
<comment type="similarity">
    <text evidence="2 11">Belongs to the SPC24 family.</text>
</comment>
<comment type="subcellular location">
    <subcellularLocation>
        <location evidence="1">Cytoplasm</location>
        <location evidence="1">Cytoskeleton</location>
        <location evidence="1">Microtubule organizing center</location>
    </subcellularLocation>
    <subcellularLocation>
        <location evidence="11">Nucleus</location>
    </subcellularLocation>
    <subcellularLocation>
        <location evidence="11">Chromosome</location>
        <location evidence="11">Centromere</location>
        <location evidence="11">Kinetochore</location>
    </subcellularLocation>
</comment>
<dbReference type="PANTHER" id="PTHR22142">
    <property type="match status" value="1"/>
</dbReference>
<dbReference type="GO" id="GO:0005815">
    <property type="term" value="C:microtubule organizing center"/>
    <property type="evidence" value="ECO:0007669"/>
    <property type="project" value="UniProtKB-SubCell"/>
</dbReference>
<evidence type="ECO:0000256" key="10">
    <source>
        <dbReference type="ARBA" id="ARBA00023328"/>
    </source>
</evidence>
<dbReference type="InParanoid" id="A0A3N4LGK0"/>
<evidence type="ECO:0000256" key="5">
    <source>
        <dbReference type="ARBA" id="ARBA00022776"/>
    </source>
</evidence>
<keyword evidence="8 11" id="KW-0539">Nucleus</keyword>
<keyword evidence="5 11" id="KW-0498">Mitosis</keyword>
<dbReference type="EMBL" id="ML121555">
    <property type="protein sequence ID" value="RPB21997.1"/>
    <property type="molecule type" value="Genomic_DNA"/>
</dbReference>
<dbReference type="Gene3D" id="3.30.160.430">
    <property type="match status" value="1"/>
</dbReference>
<dbReference type="OrthoDB" id="3344830at2759"/>
<dbReference type="STRING" id="1051890.A0A3N4LGK0"/>
<sequence>MVLLDEDLAFLISSTVTNFNIKSDIHSFERIAEHLQAIQKARTSAVDESRNNLLALSRKLELAKTNTNSLMSSHEAKDHSSTMLALDREKFQLAKSINELESSNHALEGKVQQAKGELESVEADDVLSDPKVVAEDDVLLKLKVYRSLGIEVEQDEEVPGVFTKAVVRNPAKGDVHVVKIESRFSKFFYANYFWNVL</sequence>
<dbReference type="PANTHER" id="PTHR22142:SF2">
    <property type="entry name" value="KINETOCHORE PROTEIN SPC24"/>
    <property type="match status" value="1"/>
</dbReference>
<evidence type="ECO:0000256" key="1">
    <source>
        <dbReference type="ARBA" id="ARBA00004267"/>
    </source>
</evidence>
<evidence type="ECO:0000313" key="13">
    <source>
        <dbReference type="EMBL" id="RPB21997.1"/>
    </source>
</evidence>
<evidence type="ECO:0000313" key="14">
    <source>
        <dbReference type="Proteomes" id="UP000267821"/>
    </source>
</evidence>
<proteinExistence type="inferred from homology"/>
<dbReference type="SUPFAM" id="SSF143026">
    <property type="entry name" value="Kinetochore globular domain"/>
    <property type="match status" value="1"/>
</dbReference>
<dbReference type="GO" id="GO:0007059">
    <property type="term" value="P:chromosome segregation"/>
    <property type="evidence" value="ECO:0007669"/>
    <property type="project" value="TreeGrafter"/>
</dbReference>
<comment type="subunit">
    <text evidence="11">Component of the NDC80 complex.</text>
</comment>
<keyword evidence="7 12" id="KW-0175">Coiled coil</keyword>
<keyword evidence="4 11" id="KW-0132">Cell division</keyword>
<dbReference type="GO" id="GO:0051301">
    <property type="term" value="P:cell division"/>
    <property type="evidence" value="ECO:0007669"/>
    <property type="project" value="UniProtKB-UniRule"/>
</dbReference>
<dbReference type="InterPro" id="IPR038066">
    <property type="entry name" value="Spc24_Fungi_globular_sf"/>
</dbReference>
<evidence type="ECO:0000256" key="9">
    <source>
        <dbReference type="ARBA" id="ARBA00023306"/>
    </source>
</evidence>
<keyword evidence="6 11" id="KW-0995">Kinetochore</keyword>
<evidence type="ECO:0000256" key="3">
    <source>
        <dbReference type="ARBA" id="ARBA00022454"/>
    </source>
</evidence>
<keyword evidence="14" id="KW-1185">Reference proteome</keyword>
<dbReference type="GO" id="GO:0031262">
    <property type="term" value="C:Ndc80 complex"/>
    <property type="evidence" value="ECO:0007669"/>
    <property type="project" value="TreeGrafter"/>
</dbReference>
<dbReference type="Pfam" id="PF08286">
    <property type="entry name" value="Spc24"/>
    <property type="match status" value="1"/>
</dbReference>
<organism evidence="13 14">
    <name type="scientific">Terfezia boudieri ATCC MYA-4762</name>
    <dbReference type="NCBI Taxonomy" id="1051890"/>
    <lineage>
        <taxon>Eukaryota</taxon>
        <taxon>Fungi</taxon>
        <taxon>Dikarya</taxon>
        <taxon>Ascomycota</taxon>
        <taxon>Pezizomycotina</taxon>
        <taxon>Pezizomycetes</taxon>
        <taxon>Pezizales</taxon>
        <taxon>Pezizaceae</taxon>
        <taxon>Terfezia</taxon>
    </lineage>
</organism>
<keyword evidence="3 11" id="KW-0158">Chromosome</keyword>
<dbReference type="GO" id="GO:0005634">
    <property type="term" value="C:nucleus"/>
    <property type="evidence" value="ECO:0007669"/>
    <property type="project" value="UniProtKB-SubCell"/>
</dbReference>
<evidence type="ECO:0000256" key="12">
    <source>
        <dbReference type="SAM" id="Coils"/>
    </source>
</evidence>
<evidence type="ECO:0000256" key="2">
    <source>
        <dbReference type="ARBA" id="ARBA00007804"/>
    </source>
</evidence>
<gene>
    <name evidence="13" type="ORF">L211DRAFT_862809</name>
</gene>
<evidence type="ECO:0000256" key="6">
    <source>
        <dbReference type="ARBA" id="ARBA00022838"/>
    </source>
</evidence>
<dbReference type="Proteomes" id="UP000267821">
    <property type="component" value="Unassembled WGS sequence"/>
</dbReference>
<protein>
    <recommendedName>
        <fullName evidence="11">Kinetochore protein Spc24</fullName>
    </recommendedName>
</protein>
<comment type="function">
    <text evidence="11">Acts as a component of the essential kinetochore-associated NDC80 complex, which is required for chromosome segregation and spindle checkpoint activity.</text>
</comment>
<evidence type="ECO:0000256" key="8">
    <source>
        <dbReference type="ARBA" id="ARBA00023242"/>
    </source>
</evidence>
<dbReference type="CDD" id="cd11565">
    <property type="entry name" value="RWD_Spc24"/>
    <property type="match status" value="1"/>
</dbReference>
<dbReference type="InterPro" id="IPR013252">
    <property type="entry name" value="Ndc80_Spc24"/>
</dbReference>
<feature type="coiled-coil region" evidence="12">
    <location>
        <begin position="97"/>
        <end position="124"/>
    </location>
</feature>
<dbReference type="GO" id="GO:0008017">
    <property type="term" value="F:microtubule binding"/>
    <property type="evidence" value="ECO:0007669"/>
    <property type="project" value="TreeGrafter"/>
</dbReference>
<evidence type="ECO:0000256" key="4">
    <source>
        <dbReference type="ARBA" id="ARBA00022618"/>
    </source>
</evidence>
<keyword evidence="9 11" id="KW-0131">Cell cycle</keyword>
<accession>A0A3N4LGK0</accession>
<dbReference type="FunCoup" id="A0A3N4LGK0">
    <property type="interactions" value="91"/>
</dbReference>
<keyword evidence="10 11" id="KW-0137">Centromere</keyword>